<name>A0A9P6EEL7_9AGAR</name>
<keyword evidence="3" id="KW-1185">Reference proteome</keyword>
<reference evidence="2" key="1">
    <citation type="submission" date="2020-11" db="EMBL/GenBank/DDBJ databases">
        <authorList>
            <consortium name="DOE Joint Genome Institute"/>
            <person name="Ahrendt S."/>
            <person name="Riley R."/>
            <person name="Andreopoulos W."/>
            <person name="Labutti K."/>
            <person name="Pangilinan J."/>
            <person name="Ruiz-Duenas F.J."/>
            <person name="Barrasa J.M."/>
            <person name="Sanchez-Garcia M."/>
            <person name="Camarero S."/>
            <person name="Miyauchi S."/>
            <person name="Serrano A."/>
            <person name="Linde D."/>
            <person name="Babiker R."/>
            <person name="Drula E."/>
            <person name="Ayuso-Fernandez I."/>
            <person name="Pacheco R."/>
            <person name="Padilla G."/>
            <person name="Ferreira P."/>
            <person name="Barriuso J."/>
            <person name="Kellner H."/>
            <person name="Castanera R."/>
            <person name="Alfaro M."/>
            <person name="Ramirez L."/>
            <person name="Pisabarro A.G."/>
            <person name="Kuo A."/>
            <person name="Tritt A."/>
            <person name="Lipzen A."/>
            <person name="He G."/>
            <person name="Yan M."/>
            <person name="Ng V."/>
            <person name="Cullen D."/>
            <person name="Martin F."/>
            <person name="Rosso M.-N."/>
            <person name="Henrissat B."/>
            <person name="Hibbett D."/>
            <person name="Martinez A.T."/>
            <person name="Grigoriev I.V."/>
        </authorList>
    </citation>
    <scope>NUCLEOTIDE SEQUENCE</scope>
    <source>
        <strain evidence="2">CBS 506.95</strain>
    </source>
</reference>
<dbReference type="Proteomes" id="UP000807306">
    <property type="component" value="Unassembled WGS sequence"/>
</dbReference>
<keyword evidence="1" id="KW-0812">Transmembrane</keyword>
<evidence type="ECO:0000313" key="2">
    <source>
        <dbReference type="EMBL" id="KAF9527545.1"/>
    </source>
</evidence>
<proteinExistence type="predicted"/>
<dbReference type="EMBL" id="MU157860">
    <property type="protein sequence ID" value="KAF9527545.1"/>
    <property type="molecule type" value="Genomic_DNA"/>
</dbReference>
<keyword evidence="1" id="KW-1133">Transmembrane helix</keyword>
<keyword evidence="1" id="KW-0472">Membrane</keyword>
<sequence length="289" mass="31136">MSTSLCGTTLFSSDIAGLSLRASTYVLALLAVRAVAVFPASGQIYRQAFPFVLVNIAVLASALFFGCSPSPEINLQDCLDFHYLGTPIPAPGGDSTVSLSSKCRSHYQNLQAELGVRGSSFVISEGCDEVAIKLMVRAFSVSHGWVFSAAILCAIIHCSTLFQTPTLSSTGEINTAEEGKHAKVQGGQESIKADYGWGVQASILLAILVLLTETMIARDSIAPQEGSLWKYGQIFPLILMAVPLSVPKLRARDIKAHQQEINAPGLEEKNLSERTSIYRRCSFEIYALS</sequence>
<gene>
    <name evidence="2" type="ORF">CPB83DRAFT_907550</name>
</gene>
<evidence type="ECO:0000256" key="1">
    <source>
        <dbReference type="SAM" id="Phobius"/>
    </source>
</evidence>
<dbReference type="AlphaFoldDB" id="A0A9P6EEL7"/>
<accession>A0A9P6EEL7</accession>
<organism evidence="2 3">
    <name type="scientific">Crepidotus variabilis</name>
    <dbReference type="NCBI Taxonomy" id="179855"/>
    <lineage>
        <taxon>Eukaryota</taxon>
        <taxon>Fungi</taxon>
        <taxon>Dikarya</taxon>
        <taxon>Basidiomycota</taxon>
        <taxon>Agaricomycotina</taxon>
        <taxon>Agaricomycetes</taxon>
        <taxon>Agaricomycetidae</taxon>
        <taxon>Agaricales</taxon>
        <taxon>Agaricineae</taxon>
        <taxon>Crepidotaceae</taxon>
        <taxon>Crepidotus</taxon>
    </lineage>
</organism>
<feature type="transmembrane region" description="Helical" evidence="1">
    <location>
        <begin position="48"/>
        <end position="66"/>
    </location>
</feature>
<protein>
    <submittedName>
        <fullName evidence="2">Uncharacterized protein</fullName>
    </submittedName>
</protein>
<feature type="transmembrane region" description="Helical" evidence="1">
    <location>
        <begin position="15"/>
        <end position="36"/>
    </location>
</feature>
<comment type="caution">
    <text evidence="2">The sequence shown here is derived from an EMBL/GenBank/DDBJ whole genome shotgun (WGS) entry which is preliminary data.</text>
</comment>
<evidence type="ECO:0000313" key="3">
    <source>
        <dbReference type="Proteomes" id="UP000807306"/>
    </source>
</evidence>